<comment type="caution">
    <text evidence="1">The sequence shown here is derived from an EMBL/GenBank/DDBJ whole genome shotgun (WGS) entry which is preliminary data.</text>
</comment>
<evidence type="ECO:0000313" key="2">
    <source>
        <dbReference type="Proteomes" id="UP000532746"/>
    </source>
</evidence>
<reference evidence="1 2" key="1">
    <citation type="submission" date="2020-08" db="EMBL/GenBank/DDBJ databases">
        <title>Genomic Encyclopedia of Type Strains, Phase IV (KMG-IV): sequencing the most valuable type-strain genomes for metagenomic binning, comparative biology and taxonomic classification.</title>
        <authorList>
            <person name="Goeker M."/>
        </authorList>
    </citation>
    <scope>NUCLEOTIDE SEQUENCE [LARGE SCALE GENOMIC DNA]</scope>
    <source>
        <strain evidence="1 2">DSM 26718</strain>
    </source>
</reference>
<dbReference type="RefSeq" id="WP_183404809.1">
    <property type="nucleotide sequence ID" value="NZ_JACHGG010000006.1"/>
</dbReference>
<protein>
    <submittedName>
        <fullName evidence="1">Uncharacterized protein</fullName>
    </submittedName>
</protein>
<name>A0A7W9WDN6_9BACT</name>
<dbReference type="EMBL" id="JACHGG010000006">
    <property type="protein sequence ID" value="MBB6060740.1"/>
    <property type="molecule type" value="Genomic_DNA"/>
</dbReference>
<organism evidence="1 2">
    <name type="scientific">Hymenobacter luteus</name>
    <dbReference type="NCBI Taxonomy" id="1411122"/>
    <lineage>
        <taxon>Bacteria</taxon>
        <taxon>Pseudomonadati</taxon>
        <taxon>Bacteroidota</taxon>
        <taxon>Cytophagia</taxon>
        <taxon>Cytophagales</taxon>
        <taxon>Hymenobacteraceae</taxon>
        <taxon>Hymenobacter</taxon>
    </lineage>
</organism>
<dbReference type="Proteomes" id="UP000532746">
    <property type="component" value="Unassembled WGS sequence"/>
</dbReference>
<proteinExistence type="predicted"/>
<gene>
    <name evidence="1" type="ORF">HNQ93_003615</name>
</gene>
<keyword evidence="2" id="KW-1185">Reference proteome</keyword>
<accession>A0A7W9WDN6</accession>
<sequence>MKKVGWLILFAAANSCNRYPRIINERGILVLDQSRNCTSSDYFIPCEINDTIPLGKTVSQIDAHIARSVNPNQFQFAIMRTSWESAADSFYVKRKDFRKQYISAAELTLEWDYDTPEATIDSIRIAGSILINRLYPGRYRITSIKQIILPE</sequence>
<dbReference type="AlphaFoldDB" id="A0A7W9WDN6"/>
<evidence type="ECO:0000313" key="1">
    <source>
        <dbReference type="EMBL" id="MBB6060740.1"/>
    </source>
</evidence>